<name>A0ABV9N567_9FLAO</name>
<dbReference type="PANTHER" id="PTHR37804">
    <property type="entry name" value="CDAA REGULATORY PROTEIN CDAR"/>
    <property type="match status" value="1"/>
</dbReference>
<proteinExistence type="predicted"/>
<dbReference type="Pfam" id="PF07949">
    <property type="entry name" value="YbbR"/>
    <property type="match status" value="1"/>
</dbReference>
<accession>A0ABV9N567</accession>
<protein>
    <submittedName>
        <fullName evidence="1">CdaR family protein</fullName>
    </submittedName>
</protein>
<sequence>MSNSVKSKFVKSIKNKKLHVFGLFFLFAFLFLLLSKLSKTYTEDIPVAINFINLPQNQVIVTDSSPVMNATVSAYGFNLLIYQFRKHTIAVDFSKDVYKQNNNYVWVPNKYKHKINEQLSQFTEIILIEPDTLYFPVETLSSKKVPIVLNESIKFKSGYNILNGYKIEPDSVNVIGSEQEISKVKSVETLALNLTDVSTNIDVKLPLKQFNSKLKYSIDETSVRANVEKFTEGTIEIPVTIVNKPLGVEVNYFPKVITIAYNVSLDNYKNVKPLDFKVECDYLEIEQSNKTYFTPKLVKVSPIVKNVKLKQNKVEFILIQ</sequence>
<dbReference type="InterPro" id="IPR012505">
    <property type="entry name" value="YbbR"/>
</dbReference>
<dbReference type="Gene3D" id="2.170.120.40">
    <property type="entry name" value="YbbR-like domain"/>
    <property type="match status" value="1"/>
</dbReference>
<comment type="caution">
    <text evidence="1">The sequence shown here is derived from an EMBL/GenBank/DDBJ whole genome shotgun (WGS) entry which is preliminary data.</text>
</comment>
<organism evidence="1 2">
    <name type="scientific">Geojedonia litorea</name>
    <dbReference type="NCBI Taxonomy" id="1268269"/>
    <lineage>
        <taxon>Bacteria</taxon>
        <taxon>Pseudomonadati</taxon>
        <taxon>Bacteroidota</taxon>
        <taxon>Flavobacteriia</taxon>
        <taxon>Flavobacteriales</taxon>
        <taxon>Flavobacteriaceae</taxon>
        <taxon>Geojedonia</taxon>
    </lineage>
</organism>
<evidence type="ECO:0000313" key="2">
    <source>
        <dbReference type="Proteomes" id="UP001595953"/>
    </source>
</evidence>
<reference evidence="2" key="1">
    <citation type="journal article" date="2019" name="Int. J. Syst. Evol. Microbiol.">
        <title>The Global Catalogue of Microorganisms (GCM) 10K type strain sequencing project: providing services to taxonomists for standard genome sequencing and annotation.</title>
        <authorList>
            <consortium name="The Broad Institute Genomics Platform"/>
            <consortium name="The Broad Institute Genome Sequencing Center for Infectious Disease"/>
            <person name="Wu L."/>
            <person name="Ma J."/>
        </authorList>
    </citation>
    <scope>NUCLEOTIDE SEQUENCE [LARGE SCALE GENOMIC DNA]</scope>
    <source>
        <strain evidence="2">CCUG 63682</strain>
    </source>
</reference>
<dbReference type="InterPro" id="IPR053154">
    <property type="entry name" value="c-di-AMP_regulator"/>
</dbReference>
<keyword evidence="2" id="KW-1185">Reference proteome</keyword>
<dbReference type="PANTHER" id="PTHR37804:SF1">
    <property type="entry name" value="CDAA REGULATORY PROTEIN CDAR"/>
    <property type="match status" value="1"/>
</dbReference>
<dbReference type="RefSeq" id="WP_387962379.1">
    <property type="nucleotide sequence ID" value="NZ_JBHSGP010000012.1"/>
</dbReference>
<dbReference type="Proteomes" id="UP001595953">
    <property type="component" value="Unassembled WGS sequence"/>
</dbReference>
<dbReference type="EMBL" id="JBHSGP010000012">
    <property type="protein sequence ID" value="MFC4722123.1"/>
    <property type="molecule type" value="Genomic_DNA"/>
</dbReference>
<evidence type="ECO:0000313" key="1">
    <source>
        <dbReference type="EMBL" id="MFC4722123.1"/>
    </source>
</evidence>
<gene>
    <name evidence="1" type="ORF">ACFO5O_07310</name>
</gene>